<dbReference type="GO" id="GO:0022857">
    <property type="term" value="F:transmembrane transporter activity"/>
    <property type="evidence" value="ECO:0007669"/>
    <property type="project" value="TreeGrafter"/>
</dbReference>
<dbReference type="InterPro" id="IPR017871">
    <property type="entry name" value="ABC_transporter-like_CS"/>
</dbReference>
<dbReference type="Gene3D" id="3.40.50.300">
    <property type="entry name" value="P-loop containing nucleotide triphosphate hydrolases"/>
    <property type="match status" value="1"/>
</dbReference>
<keyword evidence="9 11" id="KW-0472">Membrane</keyword>
<evidence type="ECO:0000256" key="8">
    <source>
        <dbReference type="ARBA" id="ARBA00022840"/>
    </source>
</evidence>
<evidence type="ECO:0000256" key="4">
    <source>
        <dbReference type="ARBA" id="ARBA00020019"/>
    </source>
</evidence>
<evidence type="ECO:0000256" key="3">
    <source>
        <dbReference type="ARBA" id="ARBA00005417"/>
    </source>
</evidence>
<dbReference type="SMART" id="SM00382">
    <property type="entry name" value="AAA"/>
    <property type="match status" value="1"/>
</dbReference>
<dbReference type="PROSITE" id="PS50893">
    <property type="entry name" value="ABC_TRANSPORTER_2"/>
    <property type="match status" value="1"/>
</dbReference>
<comment type="subcellular location">
    <subcellularLocation>
        <location evidence="11">Cell inner membrane</location>
        <topology evidence="11">Peripheral membrane protein</topology>
        <orientation evidence="11">Cytoplasmic side</orientation>
    </subcellularLocation>
    <subcellularLocation>
        <location evidence="2">Cell membrane</location>
        <topology evidence="2">Peripheral membrane protein</topology>
    </subcellularLocation>
</comment>
<comment type="caution">
    <text evidence="13">The sequence shown here is derived from an EMBL/GenBank/DDBJ whole genome shotgun (WGS) entry which is preliminary data.</text>
</comment>
<proteinExistence type="inferred from homology"/>
<reference evidence="13 14" key="1">
    <citation type="submission" date="2017-01" db="EMBL/GenBank/DDBJ databases">
        <title>Novel large sulfur bacteria in the metagenomes of groundwater-fed chemosynthetic microbial mats in the Lake Huron basin.</title>
        <authorList>
            <person name="Sharrar A.M."/>
            <person name="Flood B.E."/>
            <person name="Bailey J.V."/>
            <person name="Jones D.S."/>
            <person name="Biddanda B."/>
            <person name="Ruberg S.A."/>
            <person name="Marcus D.N."/>
            <person name="Dick G.J."/>
        </authorList>
    </citation>
    <scope>NUCLEOTIDE SEQUENCE [LARGE SCALE GENOMIC DNA]</scope>
    <source>
        <strain evidence="13">A8</strain>
    </source>
</reference>
<dbReference type="FunFam" id="3.40.50.300:FF:000056">
    <property type="entry name" value="Cell division ATP-binding protein FtsE"/>
    <property type="match status" value="1"/>
</dbReference>
<evidence type="ECO:0000256" key="7">
    <source>
        <dbReference type="ARBA" id="ARBA00022741"/>
    </source>
</evidence>
<protein>
    <recommendedName>
        <fullName evidence="4 11">Cell division ATP-binding protein FtsE</fullName>
    </recommendedName>
</protein>
<keyword evidence="5 11" id="KW-1003">Cell membrane</keyword>
<comment type="function">
    <text evidence="1">Part of the ABC transporter FtsEX involved in cellular division. Important for assembly or stability of the septal ring.</text>
</comment>
<sequence>MIEFKQVSKKYPTGQLALYNVDLTLESGEMVFITGHSGAGKSTLLKLVAMLERPSRGEVWIGGKSLSQMGKAHIPNYRRRIGFIFQDPHLLYDRSVFDNIALPLRIAGMGHSEIRRRVQAALDKVGLLGKEKTFPLMLSAGEKQRVGIARAMVNKPTIILADEPTGNLDPELAQDIMFTFAQFNELGATVMIASHDHTLVERMQKRTIVLQKVEA</sequence>
<dbReference type="PANTHER" id="PTHR24220:SF470">
    <property type="entry name" value="CELL DIVISION ATP-BINDING PROTEIN FTSE"/>
    <property type="match status" value="1"/>
</dbReference>
<dbReference type="PANTHER" id="PTHR24220">
    <property type="entry name" value="IMPORT ATP-BINDING PROTEIN"/>
    <property type="match status" value="1"/>
</dbReference>
<evidence type="ECO:0000256" key="2">
    <source>
        <dbReference type="ARBA" id="ARBA00004202"/>
    </source>
</evidence>
<evidence type="ECO:0000259" key="12">
    <source>
        <dbReference type="PROSITE" id="PS50893"/>
    </source>
</evidence>
<keyword evidence="10 11" id="KW-0131">Cell cycle</keyword>
<keyword evidence="7 11" id="KW-0547">Nucleotide-binding</keyword>
<dbReference type="PROSITE" id="PS00211">
    <property type="entry name" value="ABC_TRANSPORTER_1"/>
    <property type="match status" value="1"/>
</dbReference>
<name>A0A1Y1QQ24_9GAMM</name>
<dbReference type="InterPro" id="IPR027417">
    <property type="entry name" value="P-loop_NTPase"/>
</dbReference>
<keyword evidence="6 11" id="KW-0132">Cell division</keyword>
<dbReference type="GO" id="GO:0005886">
    <property type="term" value="C:plasma membrane"/>
    <property type="evidence" value="ECO:0007669"/>
    <property type="project" value="UniProtKB-SubCell"/>
</dbReference>
<comment type="subunit">
    <text evidence="11">Homodimer. Forms a membrane-associated complex with FtsX.</text>
</comment>
<dbReference type="AlphaFoldDB" id="A0A1Y1QQ24"/>
<comment type="similarity">
    <text evidence="3 11">Belongs to the ABC transporter superfamily.</text>
</comment>
<dbReference type="GO" id="GO:0005524">
    <property type="term" value="F:ATP binding"/>
    <property type="evidence" value="ECO:0007669"/>
    <property type="project" value="UniProtKB-UniRule"/>
</dbReference>
<keyword evidence="8 11" id="KW-0067">ATP-binding</keyword>
<dbReference type="InterPro" id="IPR005286">
    <property type="entry name" value="Cell_div_FtsE"/>
</dbReference>
<organism evidence="13 14">
    <name type="scientific">Thiothrix lacustris</name>
    <dbReference type="NCBI Taxonomy" id="525917"/>
    <lineage>
        <taxon>Bacteria</taxon>
        <taxon>Pseudomonadati</taxon>
        <taxon>Pseudomonadota</taxon>
        <taxon>Gammaproteobacteria</taxon>
        <taxon>Thiotrichales</taxon>
        <taxon>Thiotrichaceae</taxon>
        <taxon>Thiothrix</taxon>
    </lineage>
</organism>
<evidence type="ECO:0000256" key="5">
    <source>
        <dbReference type="ARBA" id="ARBA00022475"/>
    </source>
</evidence>
<dbReference type="InterPro" id="IPR003439">
    <property type="entry name" value="ABC_transporter-like_ATP-bd"/>
</dbReference>
<evidence type="ECO:0000313" key="13">
    <source>
        <dbReference type="EMBL" id="OQX11107.1"/>
    </source>
</evidence>
<evidence type="ECO:0000256" key="9">
    <source>
        <dbReference type="ARBA" id="ARBA00023136"/>
    </source>
</evidence>
<feature type="domain" description="ABC transporter" evidence="12">
    <location>
        <begin position="2"/>
        <end position="215"/>
    </location>
</feature>
<dbReference type="InterPro" id="IPR003593">
    <property type="entry name" value="AAA+_ATPase"/>
</dbReference>
<dbReference type="Proteomes" id="UP000192491">
    <property type="component" value="Unassembled WGS sequence"/>
</dbReference>
<accession>A0A1Y1QQ24</accession>
<dbReference type="GO" id="GO:0016887">
    <property type="term" value="F:ATP hydrolysis activity"/>
    <property type="evidence" value="ECO:0007669"/>
    <property type="project" value="InterPro"/>
</dbReference>
<evidence type="ECO:0000313" key="14">
    <source>
        <dbReference type="Proteomes" id="UP000192491"/>
    </source>
</evidence>
<dbReference type="NCBIfam" id="TIGR02673">
    <property type="entry name" value="FtsE"/>
    <property type="match status" value="1"/>
</dbReference>
<evidence type="ECO:0000256" key="1">
    <source>
        <dbReference type="ARBA" id="ARBA00002579"/>
    </source>
</evidence>
<dbReference type="SUPFAM" id="SSF52540">
    <property type="entry name" value="P-loop containing nucleoside triphosphate hydrolases"/>
    <property type="match status" value="1"/>
</dbReference>
<dbReference type="InterPro" id="IPR015854">
    <property type="entry name" value="ABC_transpr_LolD-like"/>
</dbReference>
<evidence type="ECO:0000256" key="10">
    <source>
        <dbReference type="ARBA" id="ARBA00023306"/>
    </source>
</evidence>
<dbReference type="GO" id="GO:0051301">
    <property type="term" value="P:cell division"/>
    <property type="evidence" value="ECO:0007669"/>
    <property type="project" value="UniProtKB-UniRule"/>
</dbReference>
<gene>
    <name evidence="11" type="primary">ftsE</name>
    <name evidence="13" type="ORF">BWK73_18515</name>
</gene>
<evidence type="ECO:0000256" key="6">
    <source>
        <dbReference type="ARBA" id="ARBA00022618"/>
    </source>
</evidence>
<dbReference type="EMBL" id="MTEJ01000096">
    <property type="protein sequence ID" value="OQX11107.1"/>
    <property type="molecule type" value="Genomic_DNA"/>
</dbReference>
<evidence type="ECO:0000256" key="11">
    <source>
        <dbReference type="RuleBase" id="RU365094"/>
    </source>
</evidence>
<dbReference type="Pfam" id="PF00005">
    <property type="entry name" value="ABC_tran"/>
    <property type="match status" value="1"/>
</dbReference>